<feature type="domain" description="GGDEF" evidence="2">
    <location>
        <begin position="105"/>
        <end position="237"/>
    </location>
</feature>
<gene>
    <name evidence="3" type="ORF">CWS72_09550</name>
</gene>
<proteinExistence type="predicted"/>
<dbReference type="Pfam" id="PF00990">
    <property type="entry name" value="GGDEF"/>
    <property type="match status" value="1"/>
</dbReference>
<dbReference type="GO" id="GO:0003824">
    <property type="term" value="F:catalytic activity"/>
    <property type="evidence" value="ECO:0007669"/>
    <property type="project" value="UniProtKB-ARBA"/>
</dbReference>
<dbReference type="EMBL" id="PIUM01000008">
    <property type="protein sequence ID" value="PKU24821.1"/>
    <property type="molecule type" value="Genomic_DNA"/>
</dbReference>
<dbReference type="PROSITE" id="PS50887">
    <property type="entry name" value="GGDEF"/>
    <property type="match status" value="1"/>
</dbReference>
<evidence type="ECO:0000313" key="3">
    <source>
        <dbReference type="EMBL" id="PKU24821.1"/>
    </source>
</evidence>
<dbReference type="InterPro" id="IPR043128">
    <property type="entry name" value="Rev_trsase/Diguanyl_cyclase"/>
</dbReference>
<reference evidence="4" key="1">
    <citation type="submission" date="2017-12" db="EMBL/GenBank/DDBJ databases">
        <title>Draft genome sequence of Telmatospirillum siberiense 26-4b1T, an acidotolerant peatland alphaproteobacterium potentially involved in sulfur cycling.</title>
        <authorList>
            <person name="Hausmann B."/>
            <person name="Pjevac P."/>
            <person name="Schreck K."/>
            <person name="Herbold C.W."/>
            <person name="Daims H."/>
            <person name="Wagner M."/>
            <person name="Pester M."/>
            <person name="Loy A."/>
        </authorList>
    </citation>
    <scope>NUCLEOTIDE SEQUENCE [LARGE SCALE GENOMIC DNA]</scope>
    <source>
        <strain evidence="4">26-4b1</strain>
    </source>
</reference>
<dbReference type="FunFam" id="3.30.70.270:FF:000001">
    <property type="entry name" value="Diguanylate cyclase domain protein"/>
    <property type="match status" value="1"/>
</dbReference>
<keyword evidence="4" id="KW-1185">Reference proteome</keyword>
<dbReference type="RefSeq" id="WP_101250364.1">
    <property type="nucleotide sequence ID" value="NZ_PIUM01000008.1"/>
</dbReference>
<dbReference type="OrthoDB" id="9759607at2"/>
<accession>A0A2N3PWR1</accession>
<feature type="transmembrane region" description="Helical" evidence="1">
    <location>
        <begin position="40"/>
        <end position="57"/>
    </location>
</feature>
<comment type="caution">
    <text evidence="3">The sequence shown here is derived from an EMBL/GenBank/DDBJ whole genome shotgun (WGS) entry which is preliminary data.</text>
</comment>
<keyword evidence="1" id="KW-0812">Transmembrane</keyword>
<dbReference type="Gene3D" id="3.30.70.270">
    <property type="match status" value="1"/>
</dbReference>
<dbReference type="CDD" id="cd01949">
    <property type="entry name" value="GGDEF"/>
    <property type="match status" value="1"/>
</dbReference>
<evidence type="ECO:0000256" key="1">
    <source>
        <dbReference type="SAM" id="Phobius"/>
    </source>
</evidence>
<organism evidence="3 4">
    <name type="scientific">Telmatospirillum siberiense</name>
    <dbReference type="NCBI Taxonomy" id="382514"/>
    <lineage>
        <taxon>Bacteria</taxon>
        <taxon>Pseudomonadati</taxon>
        <taxon>Pseudomonadota</taxon>
        <taxon>Alphaproteobacteria</taxon>
        <taxon>Rhodospirillales</taxon>
        <taxon>Rhodospirillaceae</taxon>
        <taxon>Telmatospirillum</taxon>
    </lineage>
</organism>
<sequence length="247" mass="26937">MTAATKITLAYLFLAALWIFGLDGVSATLSPLPAESVDRYKFWLFPFLAVALIRVLLCRETARRDAVETDLRALVIRDSLTGLSNRTCFMEHLEKSIARAAREGKTVGVAFIDLDGFKAVNDRFGHQAGDLLLIEIARRVNRVVRSSDVVARLGGDEFVILAQDEQVKGMRRLGERLARALRKPFLLMGEEIAVTASVGLALYPNHGLRAEHLLRAADLAMYQVKATGKNGIRGAVAASAAFQSAAA</sequence>
<dbReference type="InterPro" id="IPR000160">
    <property type="entry name" value="GGDEF_dom"/>
</dbReference>
<dbReference type="InterPro" id="IPR052163">
    <property type="entry name" value="DGC-Regulatory_Protein"/>
</dbReference>
<evidence type="ECO:0000313" key="4">
    <source>
        <dbReference type="Proteomes" id="UP000233293"/>
    </source>
</evidence>
<dbReference type="Proteomes" id="UP000233293">
    <property type="component" value="Unassembled WGS sequence"/>
</dbReference>
<dbReference type="InterPro" id="IPR029787">
    <property type="entry name" value="Nucleotide_cyclase"/>
</dbReference>
<evidence type="ECO:0000259" key="2">
    <source>
        <dbReference type="PROSITE" id="PS50887"/>
    </source>
</evidence>
<name>A0A2N3PWR1_9PROT</name>
<keyword evidence="1" id="KW-1133">Transmembrane helix</keyword>
<dbReference type="PANTHER" id="PTHR46663">
    <property type="entry name" value="DIGUANYLATE CYCLASE DGCT-RELATED"/>
    <property type="match status" value="1"/>
</dbReference>
<dbReference type="SUPFAM" id="SSF55073">
    <property type="entry name" value="Nucleotide cyclase"/>
    <property type="match status" value="1"/>
</dbReference>
<dbReference type="NCBIfam" id="TIGR00254">
    <property type="entry name" value="GGDEF"/>
    <property type="match status" value="1"/>
</dbReference>
<dbReference type="AlphaFoldDB" id="A0A2N3PWR1"/>
<protein>
    <recommendedName>
        <fullName evidence="2">GGDEF domain-containing protein</fullName>
    </recommendedName>
</protein>
<keyword evidence="1" id="KW-0472">Membrane</keyword>
<dbReference type="PANTHER" id="PTHR46663:SF4">
    <property type="entry name" value="DIGUANYLATE CYCLASE DGCT-RELATED"/>
    <property type="match status" value="1"/>
</dbReference>
<dbReference type="SMART" id="SM00267">
    <property type="entry name" value="GGDEF"/>
    <property type="match status" value="1"/>
</dbReference>